<keyword evidence="1" id="KW-0732">Signal</keyword>
<gene>
    <name evidence="2" type="ORF">ACIBG2_12425</name>
</gene>
<organism evidence="2 3">
    <name type="scientific">Nonomuraea typhae</name>
    <dbReference type="NCBI Taxonomy" id="2603600"/>
    <lineage>
        <taxon>Bacteria</taxon>
        <taxon>Bacillati</taxon>
        <taxon>Actinomycetota</taxon>
        <taxon>Actinomycetes</taxon>
        <taxon>Streptosporangiales</taxon>
        <taxon>Streptosporangiaceae</taxon>
        <taxon>Nonomuraea</taxon>
    </lineage>
</organism>
<proteinExistence type="predicted"/>
<accession>A0ABW7YQJ3</accession>
<keyword evidence="3" id="KW-1185">Reference proteome</keyword>
<reference evidence="2 3" key="1">
    <citation type="submission" date="2024-10" db="EMBL/GenBank/DDBJ databases">
        <title>The Natural Products Discovery Center: Release of the First 8490 Sequenced Strains for Exploring Actinobacteria Biosynthetic Diversity.</title>
        <authorList>
            <person name="Kalkreuter E."/>
            <person name="Kautsar S.A."/>
            <person name="Yang D."/>
            <person name="Bader C.D."/>
            <person name="Teijaro C.N."/>
            <person name="Fluegel L."/>
            <person name="Davis C.M."/>
            <person name="Simpson J.R."/>
            <person name="Lauterbach L."/>
            <person name="Steele A.D."/>
            <person name="Gui C."/>
            <person name="Meng S."/>
            <person name="Li G."/>
            <person name="Viehrig K."/>
            <person name="Ye F."/>
            <person name="Su P."/>
            <person name="Kiefer A.F."/>
            <person name="Nichols A."/>
            <person name="Cepeda A.J."/>
            <person name="Yan W."/>
            <person name="Fan B."/>
            <person name="Jiang Y."/>
            <person name="Adhikari A."/>
            <person name="Zheng C.-J."/>
            <person name="Schuster L."/>
            <person name="Cowan T.M."/>
            <person name="Smanski M.J."/>
            <person name="Chevrette M.G."/>
            <person name="De Carvalho L.P.S."/>
            <person name="Shen B."/>
        </authorList>
    </citation>
    <scope>NUCLEOTIDE SEQUENCE [LARGE SCALE GENOMIC DNA]</scope>
    <source>
        <strain evidence="2 3">NPDC050545</strain>
    </source>
</reference>
<dbReference type="Proteomes" id="UP001612741">
    <property type="component" value="Unassembled WGS sequence"/>
</dbReference>
<comment type="caution">
    <text evidence="2">The sequence shown here is derived from an EMBL/GenBank/DDBJ whole genome shotgun (WGS) entry which is preliminary data.</text>
</comment>
<dbReference type="EMBL" id="JBITGY010000003">
    <property type="protein sequence ID" value="MFI6498190.1"/>
    <property type="molecule type" value="Genomic_DNA"/>
</dbReference>
<sequence>MNIMRRFALPAVIAMATLVSVPATARAEPPQTPLGATQFTLQGVKRSGALISCLGSVGAPRLAGGRVTVTAGVFCDAQVTRIELAVGTVYGGTLIQGSVNRDSQFNRLSLTVDTFPTLCAPATEIQGVATGRVTFPNGEVITASGAGQPTTFASCA</sequence>
<dbReference type="RefSeq" id="WP_397081447.1">
    <property type="nucleotide sequence ID" value="NZ_JBITGY010000003.1"/>
</dbReference>
<evidence type="ECO:0008006" key="4">
    <source>
        <dbReference type="Google" id="ProtNLM"/>
    </source>
</evidence>
<protein>
    <recommendedName>
        <fullName evidence="4">Neocarzinostatin</fullName>
    </recommendedName>
</protein>
<feature type="signal peptide" evidence="1">
    <location>
        <begin position="1"/>
        <end position="25"/>
    </location>
</feature>
<feature type="chain" id="PRO_5045301794" description="Neocarzinostatin" evidence="1">
    <location>
        <begin position="26"/>
        <end position="156"/>
    </location>
</feature>
<name>A0ABW7YQJ3_9ACTN</name>
<evidence type="ECO:0000256" key="1">
    <source>
        <dbReference type="SAM" id="SignalP"/>
    </source>
</evidence>
<evidence type="ECO:0000313" key="2">
    <source>
        <dbReference type="EMBL" id="MFI6498190.1"/>
    </source>
</evidence>
<evidence type="ECO:0000313" key="3">
    <source>
        <dbReference type="Proteomes" id="UP001612741"/>
    </source>
</evidence>